<evidence type="ECO:0000256" key="1">
    <source>
        <dbReference type="SAM" id="Phobius"/>
    </source>
</evidence>
<dbReference type="PANTHER" id="PTHR33121:SF79">
    <property type="entry name" value="CYCLIC DI-GMP PHOSPHODIESTERASE PDED-RELATED"/>
    <property type="match status" value="1"/>
</dbReference>
<dbReference type="Proteomes" id="UP000184520">
    <property type="component" value="Unassembled WGS sequence"/>
</dbReference>
<dbReference type="RefSeq" id="WP_073325417.1">
    <property type="nucleotide sequence ID" value="NZ_FQWD01000011.1"/>
</dbReference>
<dbReference type="InterPro" id="IPR032244">
    <property type="entry name" value="LapD_MoxY_N"/>
</dbReference>
<dbReference type="InterPro" id="IPR050706">
    <property type="entry name" value="Cyclic-di-GMP_PDE-like"/>
</dbReference>
<keyword evidence="1" id="KW-1133">Transmembrane helix</keyword>
<dbReference type="OrthoDB" id="5894408at2"/>
<feature type="domain" description="EAL" evidence="2">
    <location>
        <begin position="405"/>
        <end position="637"/>
    </location>
</feature>
<feature type="transmembrane region" description="Helical" evidence="1">
    <location>
        <begin position="6"/>
        <end position="27"/>
    </location>
</feature>
<dbReference type="Gene3D" id="3.20.20.450">
    <property type="entry name" value="EAL domain"/>
    <property type="match status" value="1"/>
</dbReference>
<gene>
    <name evidence="3" type="ORF">SAMN05216361_0075</name>
</gene>
<dbReference type="SMART" id="SM00052">
    <property type="entry name" value="EAL"/>
    <property type="match status" value="1"/>
</dbReference>
<dbReference type="GO" id="GO:0071111">
    <property type="term" value="F:cyclic-guanylate-specific phosphodiesterase activity"/>
    <property type="evidence" value="ECO:0007669"/>
    <property type="project" value="InterPro"/>
</dbReference>
<sequence length="637" mass="72437">MTLTRQLWIAIIAIVLLNGSVSFWLLFTTTHRTFEEQLYLKNIDDANVLALLLTQSEKSQTNMELLIAAKFNAGNYASIRLIDMDGNMISGFSYTEEELDTVPQWFAGIVHFAIPAGVSQVSEGWGQYGTLYVENQTTYALELFWLKFRRFILSLTLVTVLVGMIGSMLLRSILKPLGKIVQQANSFSQRRFVTLDRPWTEDFARVVDAMNSLAERFKTIVLENNARLELGRFKSQHDPVTTLPNISAFFTLLESQLRYRDKDGQNTLIVHSVACEHYDIQSVLAGSFNEFFKEFSARVIAFYEQHQTLYTDFRAARINETDIAIILTDSTPLEHLQQKIAEFASFSIAIVELKQTATLATAGVYIKGNEASHELMFRVDDMLEQAQQMTGQFTFCFEPLPGDKLQLKPSDWPNFFAQIEHAFSLHTVPVLTTDETVRHFQSFFNVKINDVLRSCSYFTRSARESSAIPSIDLKLVNLVIAHLESHPDQKVSLLLYQETIQDSDAINKIEAIIKQFPAASKRLALELRESTARLCHDEYKHFCTLMKHYQVGLGLKRVGESFSQVANVHEFGLDYIKVDSAYVYDVKNNQVNQIYLRGLSDLAHSLGMKVYADGVLTESDKEVLFSLGFDGVIRMQQ</sequence>
<dbReference type="Gene3D" id="6.20.270.20">
    <property type="entry name" value="LapD/MoxY periplasmic domain"/>
    <property type="match status" value="1"/>
</dbReference>
<feature type="transmembrane region" description="Helical" evidence="1">
    <location>
        <begin position="151"/>
        <end position="170"/>
    </location>
</feature>
<dbReference type="Pfam" id="PF16448">
    <property type="entry name" value="LapD_MoxY_N"/>
    <property type="match status" value="1"/>
</dbReference>
<name>A0A1M5SSX8_9ALTE</name>
<keyword evidence="1" id="KW-0472">Membrane</keyword>
<dbReference type="SUPFAM" id="SSF141868">
    <property type="entry name" value="EAL domain-like"/>
    <property type="match status" value="1"/>
</dbReference>
<evidence type="ECO:0000259" key="2">
    <source>
        <dbReference type="PROSITE" id="PS50883"/>
    </source>
</evidence>
<dbReference type="STRING" id="634436.SAMN05216361_0075"/>
<dbReference type="PANTHER" id="PTHR33121">
    <property type="entry name" value="CYCLIC DI-GMP PHOSPHODIESTERASE PDEF"/>
    <property type="match status" value="1"/>
</dbReference>
<proteinExistence type="predicted"/>
<reference evidence="4" key="1">
    <citation type="submission" date="2016-11" db="EMBL/GenBank/DDBJ databases">
        <authorList>
            <person name="Varghese N."/>
            <person name="Submissions S."/>
        </authorList>
    </citation>
    <scope>NUCLEOTIDE SEQUENCE [LARGE SCALE GENOMIC DNA]</scope>
    <source>
        <strain evidence="4">CGMCC 1.8995</strain>
    </source>
</reference>
<protein>
    <submittedName>
        <fullName evidence="3">EAL domain, c-di-GMP-specific phosphodiesterase class I (Or its enzymatically inactive variant)</fullName>
    </submittedName>
</protein>
<dbReference type="Pfam" id="PF00563">
    <property type="entry name" value="EAL"/>
    <property type="match status" value="1"/>
</dbReference>
<keyword evidence="4" id="KW-1185">Reference proteome</keyword>
<dbReference type="EMBL" id="FQWD01000011">
    <property type="protein sequence ID" value="SHH41398.1"/>
    <property type="molecule type" value="Genomic_DNA"/>
</dbReference>
<accession>A0A1M5SSX8</accession>
<dbReference type="InterPro" id="IPR042461">
    <property type="entry name" value="LapD_MoxY_peri_C"/>
</dbReference>
<dbReference type="AlphaFoldDB" id="A0A1M5SSX8"/>
<dbReference type="Gene3D" id="3.30.110.200">
    <property type="match status" value="1"/>
</dbReference>
<dbReference type="InterPro" id="IPR001633">
    <property type="entry name" value="EAL_dom"/>
</dbReference>
<dbReference type="InterPro" id="IPR035919">
    <property type="entry name" value="EAL_sf"/>
</dbReference>
<keyword evidence="1" id="KW-0812">Transmembrane</keyword>
<evidence type="ECO:0000313" key="3">
    <source>
        <dbReference type="EMBL" id="SHH41398.1"/>
    </source>
</evidence>
<dbReference type="PROSITE" id="PS50883">
    <property type="entry name" value="EAL"/>
    <property type="match status" value="1"/>
</dbReference>
<organism evidence="3 4">
    <name type="scientific">Marisediminitalea aggregata</name>
    <dbReference type="NCBI Taxonomy" id="634436"/>
    <lineage>
        <taxon>Bacteria</taxon>
        <taxon>Pseudomonadati</taxon>
        <taxon>Pseudomonadota</taxon>
        <taxon>Gammaproteobacteria</taxon>
        <taxon>Alteromonadales</taxon>
        <taxon>Alteromonadaceae</taxon>
        <taxon>Marisediminitalea</taxon>
    </lineage>
</organism>
<evidence type="ECO:0000313" key="4">
    <source>
        <dbReference type="Proteomes" id="UP000184520"/>
    </source>
</evidence>